<evidence type="ECO:0000313" key="2">
    <source>
        <dbReference type="EMBL" id="RDX49832.1"/>
    </source>
</evidence>
<proteinExistence type="predicted"/>
<feature type="region of interest" description="Disordered" evidence="1">
    <location>
        <begin position="1"/>
        <end position="38"/>
    </location>
</feature>
<feature type="region of interest" description="Disordered" evidence="1">
    <location>
        <begin position="72"/>
        <end position="103"/>
    </location>
</feature>
<reference evidence="2 3" key="1">
    <citation type="journal article" date="2018" name="Biotechnol. Biofuels">
        <title>Integrative visual omics of the white-rot fungus Polyporus brumalis exposes the biotechnological potential of its oxidative enzymes for delignifying raw plant biomass.</title>
        <authorList>
            <person name="Miyauchi S."/>
            <person name="Rancon A."/>
            <person name="Drula E."/>
            <person name="Hage H."/>
            <person name="Chaduli D."/>
            <person name="Favel A."/>
            <person name="Grisel S."/>
            <person name="Henrissat B."/>
            <person name="Herpoel-Gimbert I."/>
            <person name="Ruiz-Duenas F.J."/>
            <person name="Chevret D."/>
            <person name="Hainaut M."/>
            <person name="Lin J."/>
            <person name="Wang M."/>
            <person name="Pangilinan J."/>
            <person name="Lipzen A."/>
            <person name="Lesage-Meessen L."/>
            <person name="Navarro D."/>
            <person name="Riley R."/>
            <person name="Grigoriev I.V."/>
            <person name="Zhou S."/>
            <person name="Raouche S."/>
            <person name="Rosso M.N."/>
        </authorList>
    </citation>
    <scope>NUCLEOTIDE SEQUENCE [LARGE SCALE GENOMIC DNA]</scope>
    <source>
        <strain evidence="2 3">BRFM 1820</strain>
    </source>
</reference>
<keyword evidence="3" id="KW-1185">Reference proteome</keyword>
<accession>A0A371DBI7</accession>
<protein>
    <submittedName>
        <fullName evidence="2">Uncharacterized protein</fullName>
    </submittedName>
</protein>
<evidence type="ECO:0000256" key="1">
    <source>
        <dbReference type="SAM" id="MobiDB-lite"/>
    </source>
</evidence>
<dbReference type="EMBL" id="KZ857403">
    <property type="protein sequence ID" value="RDX49832.1"/>
    <property type="molecule type" value="Genomic_DNA"/>
</dbReference>
<gene>
    <name evidence="2" type="ORF">OH76DRAFT_514724</name>
</gene>
<sequence>MWNASANGRDRGDAACTGSEQAPTRGAAAEPRLRLEPRRGSTRIDLLDACVRVISIVAMDCNLAADIAVCGDGTRDGESPGARGSGRAPGWDDGCGGLDGNGDRKRMGCWSGGREAWWSAEGDRTSGRE</sequence>
<evidence type="ECO:0000313" key="3">
    <source>
        <dbReference type="Proteomes" id="UP000256964"/>
    </source>
</evidence>
<name>A0A371DBI7_9APHY</name>
<dbReference type="AlphaFoldDB" id="A0A371DBI7"/>
<organism evidence="2 3">
    <name type="scientific">Lentinus brumalis</name>
    <dbReference type="NCBI Taxonomy" id="2498619"/>
    <lineage>
        <taxon>Eukaryota</taxon>
        <taxon>Fungi</taxon>
        <taxon>Dikarya</taxon>
        <taxon>Basidiomycota</taxon>
        <taxon>Agaricomycotina</taxon>
        <taxon>Agaricomycetes</taxon>
        <taxon>Polyporales</taxon>
        <taxon>Polyporaceae</taxon>
        <taxon>Lentinus</taxon>
    </lineage>
</organism>
<dbReference type="Proteomes" id="UP000256964">
    <property type="component" value="Unassembled WGS sequence"/>
</dbReference>